<dbReference type="RefSeq" id="WP_143371701.1">
    <property type="nucleotide sequence ID" value="NZ_VJVZ01000001.1"/>
</dbReference>
<dbReference type="OrthoDB" id="975117at2"/>
<dbReference type="AlphaFoldDB" id="A0A552VAG8"/>
<comment type="caution">
    <text evidence="2">The sequence shown here is derived from an EMBL/GenBank/DDBJ whole genome shotgun (WGS) entry which is preliminary data.</text>
</comment>
<proteinExistence type="predicted"/>
<dbReference type="Proteomes" id="UP000320643">
    <property type="component" value="Unassembled WGS sequence"/>
</dbReference>
<evidence type="ECO:0000313" key="3">
    <source>
        <dbReference type="Proteomes" id="UP000320643"/>
    </source>
</evidence>
<name>A0A552VAG8_9FLAO</name>
<accession>A0A552VAG8</accession>
<organism evidence="2 3">
    <name type="scientific">Flavobacterium zepuense</name>
    <dbReference type="NCBI Taxonomy" id="2593302"/>
    <lineage>
        <taxon>Bacteria</taxon>
        <taxon>Pseudomonadati</taxon>
        <taxon>Bacteroidota</taxon>
        <taxon>Flavobacteriia</taxon>
        <taxon>Flavobacteriales</taxon>
        <taxon>Flavobacteriaceae</taxon>
        <taxon>Flavobacterium</taxon>
    </lineage>
</organism>
<dbReference type="GO" id="GO:0019867">
    <property type="term" value="C:outer membrane"/>
    <property type="evidence" value="ECO:0007669"/>
    <property type="project" value="InterPro"/>
</dbReference>
<dbReference type="GO" id="GO:2001070">
    <property type="term" value="F:starch binding"/>
    <property type="evidence" value="ECO:0007669"/>
    <property type="project" value="InterPro"/>
</dbReference>
<evidence type="ECO:0000259" key="1">
    <source>
        <dbReference type="Pfam" id="PF14292"/>
    </source>
</evidence>
<dbReference type="InterPro" id="IPR025970">
    <property type="entry name" value="SusE"/>
</dbReference>
<reference evidence="2 3" key="1">
    <citation type="submission" date="2019-07" db="EMBL/GenBank/DDBJ databases">
        <title>Flavobacterium sp. nov., isolated from glacier ice.</title>
        <authorList>
            <person name="Liu Q."/>
            <person name="Xin Y.-H."/>
        </authorList>
    </citation>
    <scope>NUCLEOTIDE SEQUENCE [LARGE SCALE GENOMIC DNA]</scope>
    <source>
        <strain evidence="2 3">ZT4R6</strain>
    </source>
</reference>
<dbReference type="Gene3D" id="2.60.40.3620">
    <property type="match status" value="2"/>
</dbReference>
<dbReference type="PROSITE" id="PS51257">
    <property type="entry name" value="PROKAR_LIPOPROTEIN"/>
    <property type="match status" value="1"/>
</dbReference>
<gene>
    <name evidence="2" type="ORF">FMM05_02200</name>
</gene>
<protein>
    <submittedName>
        <fullName evidence="2">SusF/SusE family outer membrane protein</fullName>
    </submittedName>
</protein>
<dbReference type="CDD" id="cd12967">
    <property type="entry name" value="CBM_SusE-F_like_u1"/>
    <property type="match status" value="1"/>
</dbReference>
<dbReference type="Pfam" id="PF14292">
    <property type="entry name" value="SusE"/>
    <property type="match status" value="1"/>
</dbReference>
<feature type="domain" description="SusE outer membrane protein" evidence="1">
    <location>
        <begin position="39"/>
        <end position="133"/>
    </location>
</feature>
<evidence type="ECO:0000313" key="2">
    <source>
        <dbReference type="EMBL" id="TRW27473.1"/>
    </source>
</evidence>
<sequence>MKKHINKLFAVFAVALLGASCTDDGDLTTLSTVNFAGGIEASSTTIVIDADNNFQTVTTLSWQDVAFPVNAPVTYALEIDIPTDTLGANAWANAQRIEVGEAVLSKSFLGKDLNTIALALGLQYDTPGQLAVRAIATLDRAVYSKSIVLNVTPFELMMYMPGQYQGWNPETAARLRGIEEGIFQGYATFPEGQLEFKFTPKKNWDTFYGSTGGDGIAENDDDNLSVPAAGTYQITVNLNTLTYSAVPYAYGIIGTATPGGWDADTNMSYDHVAERWTYTGDLTPGALKFRLNDAWTINYGSANGESGELANGTVVLDNSGAHTIEESGNYTVTFAVDTPPATATYTVIKN</sequence>
<dbReference type="EMBL" id="VJVZ01000001">
    <property type="protein sequence ID" value="TRW27473.1"/>
    <property type="molecule type" value="Genomic_DNA"/>
</dbReference>
<keyword evidence="3" id="KW-1185">Reference proteome</keyword>